<dbReference type="Pfam" id="PF04134">
    <property type="entry name" value="DCC1-like"/>
    <property type="match status" value="1"/>
</dbReference>
<keyword evidence="3" id="KW-1185">Reference proteome</keyword>
<feature type="transmembrane region" description="Helical" evidence="1">
    <location>
        <begin position="220"/>
        <end position="236"/>
    </location>
</feature>
<protein>
    <recommendedName>
        <fullName evidence="4">DUF393 domain-containing protein</fullName>
    </recommendedName>
</protein>
<reference evidence="3" key="1">
    <citation type="journal article" date="2019" name="Int. J. Syst. Evol. Microbiol.">
        <title>The Global Catalogue of Microorganisms (GCM) 10K type strain sequencing project: providing services to taxonomists for standard genome sequencing and annotation.</title>
        <authorList>
            <consortium name="The Broad Institute Genomics Platform"/>
            <consortium name="The Broad Institute Genome Sequencing Center for Infectious Disease"/>
            <person name="Wu L."/>
            <person name="Ma J."/>
        </authorList>
    </citation>
    <scope>NUCLEOTIDE SEQUENCE [LARGE SCALE GENOMIC DNA]</scope>
    <source>
        <strain evidence="3">CGMCC 1.7656</strain>
    </source>
</reference>
<sequence>MMKTLKNHTLIYDKDCPMCAVYSSAFIGSGMLDKNGREAFCEISLEDKNLLDYNKARNEIALINHQENKVIYGLDSLLLIIGNSFPLLVKIAKIQPLYWFFQKLYKLVSFNRKQIIPSVKDTEKDACVPDFNLKYRLLYIGFVAVLSAFVLSEFSPKLWQNLTPNFYRELSVCLAQIFWQTLFLKSFLKDNFWNYLGNMMTVSLLGTLLLIPALFLNFNALFFGVYFFAVVSVMFFEHFRRCKILKLGFLPTFSWLIFRLTLALLIFAIYSK</sequence>
<name>A0ABQ2NG37_9FLAO</name>
<evidence type="ECO:0000313" key="3">
    <source>
        <dbReference type="Proteomes" id="UP000620064"/>
    </source>
</evidence>
<feature type="transmembrane region" description="Helical" evidence="1">
    <location>
        <begin position="248"/>
        <end position="270"/>
    </location>
</feature>
<evidence type="ECO:0000256" key="1">
    <source>
        <dbReference type="SAM" id="Phobius"/>
    </source>
</evidence>
<dbReference type="EMBL" id="BMLV01000001">
    <property type="protein sequence ID" value="GGP01628.1"/>
    <property type="molecule type" value="Genomic_DNA"/>
</dbReference>
<evidence type="ECO:0000313" key="2">
    <source>
        <dbReference type="EMBL" id="GGP01628.1"/>
    </source>
</evidence>
<keyword evidence="1" id="KW-0472">Membrane</keyword>
<keyword evidence="1" id="KW-0812">Transmembrane</keyword>
<feature type="transmembrane region" description="Helical" evidence="1">
    <location>
        <begin position="196"/>
        <end position="214"/>
    </location>
</feature>
<dbReference type="Proteomes" id="UP000620064">
    <property type="component" value="Unassembled WGS sequence"/>
</dbReference>
<keyword evidence="1" id="KW-1133">Transmembrane helix</keyword>
<feature type="transmembrane region" description="Helical" evidence="1">
    <location>
        <begin position="137"/>
        <end position="154"/>
    </location>
</feature>
<organism evidence="2 3">
    <name type="scientific">Cloacibacterium rupense</name>
    <dbReference type="NCBI Taxonomy" id="517423"/>
    <lineage>
        <taxon>Bacteria</taxon>
        <taxon>Pseudomonadati</taxon>
        <taxon>Bacteroidota</taxon>
        <taxon>Flavobacteriia</taxon>
        <taxon>Flavobacteriales</taxon>
        <taxon>Weeksellaceae</taxon>
    </lineage>
</organism>
<gene>
    <name evidence="2" type="ORF">GCM10010992_02770</name>
</gene>
<accession>A0ABQ2NG37</accession>
<proteinExistence type="predicted"/>
<dbReference type="InterPro" id="IPR007263">
    <property type="entry name" value="DCC1-like"/>
</dbReference>
<evidence type="ECO:0008006" key="4">
    <source>
        <dbReference type="Google" id="ProtNLM"/>
    </source>
</evidence>
<comment type="caution">
    <text evidence="2">The sequence shown here is derived from an EMBL/GenBank/DDBJ whole genome shotgun (WGS) entry which is preliminary data.</text>
</comment>